<evidence type="ECO:0000256" key="1">
    <source>
        <dbReference type="SAM" id="Phobius"/>
    </source>
</evidence>
<gene>
    <name evidence="5" type="ORF">DQX05_21105</name>
    <name evidence="4" type="ORF">DQX05_23010</name>
    <name evidence="3" type="ORF">FLT43_08705</name>
    <name evidence="2" type="ORF">M5W83_03675</name>
</gene>
<protein>
    <submittedName>
        <fullName evidence="4">FxsA family protein</fullName>
    </submittedName>
</protein>
<dbReference type="EMBL" id="QYZD01000023">
    <property type="protein sequence ID" value="RJG21569.1"/>
    <property type="molecule type" value="Genomic_DNA"/>
</dbReference>
<feature type="transmembrane region" description="Helical" evidence="1">
    <location>
        <begin position="75"/>
        <end position="104"/>
    </location>
</feature>
<dbReference type="PANTHER" id="PTHR35335">
    <property type="entry name" value="UPF0716 PROTEIN FXSA"/>
    <property type="match status" value="1"/>
</dbReference>
<evidence type="ECO:0000313" key="7">
    <source>
        <dbReference type="Proteomes" id="UP000315377"/>
    </source>
</evidence>
<proteinExistence type="predicted"/>
<dbReference type="Pfam" id="PF04186">
    <property type="entry name" value="FxsA"/>
    <property type="match status" value="1"/>
</dbReference>
<feature type="transmembrane region" description="Helical" evidence="1">
    <location>
        <begin position="36"/>
        <end position="54"/>
    </location>
</feature>
<name>A0A378ZJC1_PANTH</name>
<keyword evidence="1" id="KW-1133">Transmembrane helix</keyword>
<accession>A0A378ZJC1</accession>
<reference evidence="4 6" key="1">
    <citation type="submission" date="2018-09" db="EMBL/GenBank/DDBJ databases">
        <title>Paenibacillus SK2017-BO5.</title>
        <authorList>
            <person name="Piskunova J.V."/>
            <person name="Dubiley S.A."/>
            <person name="Severinov K.V."/>
        </authorList>
    </citation>
    <scope>NUCLEOTIDE SEQUENCE [LARGE SCALE GENOMIC DNA]</scope>
    <source>
        <strain evidence="4 6">BO5</strain>
    </source>
</reference>
<dbReference type="NCBIfam" id="NF008528">
    <property type="entry name" value="PRK11463.1-2"/>
    <property type="match status" value="1"/>
</dbReference>
<dbReference type="EMBL" id="QYZD01000028">
    <property type="protein sequence ID" value="RJG21070.1"/>
    <property type="molecule type" value="Genomic_DNA"/>
</dbReference>
<keyword evidence="1" id="KW-0812">Transmembrane</keyword>
<dbReference type="EMBL" id="CP041405">
    <property type="protein sequence ID" value="QDM43568.1"/>
    <property type="molecule type" value="Genomic_DNA"/>
</dbReference>
<evidence type="ECO:0000313" key="5">
    <source>
        <dbReference type="EMBL" id="RJG21569.1"/>
    </source>
</evidence>
<dbReference type="InterPro" id="IPR007313">
    <property type="entry name" value="FxsA"/>
</dbReference>
<dbReference type="AlphaFoldDB" id="A0A378ZJC1"/>
<dbReference type="Proteomes" id="UP001209276">
    <property type="component" value="Unassembled WGS sequence"/>
</dbReference>
<dbReference type="OrthoDB" id="9792788at2"/>
<keyword evidence="1" id="KW-0472">Membrane</keyword>
<evidence type="ECO:0000313" key="2">
    <source>
        <dbReference type="EMBL" id="MCY9606259.1"/>
    </source>
</evidence>
<sequence length="134" mass="15075">MNPIMIGILIVLTLIPALEIYGFLLVSGWIGGWNTFLLILLTSVIGAIIARYEAAQVWGEAQKQLQARQVPGRAVIDGLCILAGGVLLLTPGFFTDIVGFTLVFPLTRPLYRHYLLKWIEKKMKDGSFIYYKRY</sequence>
<dbReference type="EMBL" id="JAMDMM010000010">
    <property type="protein sequence ID" value="MCY9606259.1"/>
    <property type="molecule type" value="Genomic_DNA"/>
</dbReference>
<reference evidence="2 8" key="3">
    <citation type="submission" date="2022-05" db="EMBL/GenBank/DDBJ databases">
        <title>Genome Sequencing of Bee-Associated Microbes.</title>
        <authorList>
            <person name="Dunlap C."/>
        </authorList>
    </citation>
    <scope>NUCLEOTIDE SEQUENCE [LARGE SCALE GENOMIC DNA]</scope>
    <source>
        <strain evidence="2 8">NRRL B-14613</strain>
    </source>
</reference>
<dbReference type="GeneID" id="76996048"/>
<evidence type="ECO:0000313" key="4">
    <source>
        <dbReference type="EMBL" id="RJG21070.1"/>
    </source>
</evidence>
<dbReference type="Proteomes" id="UP000266177">
    <property type="component" value="Unassembled WGS sequence"/>
</dbReference>
<evidence type="ECO:0000313" key="8">
    <source>
        <dbReference type="Proteomes" id="UP001209276"/>
    </source>
</evidence>
<keyword evidence="8" id="KW-1185">Reference proteome</keyword>
<dbReference type="GO" id="GO:0016020">
    <property type="term" value="C:membrane"/>
    <property type="evidence" value="ECO:0007669"/>
    <property type="project" value="InterPro"/>
</dbReference>
<dbReference type="PANTHER" id="PTHR35335:SF1">
    <property type="entry name" value="UPF0716 PROTEIN FXSA"/>
    <property type="match status" value="1"/>
</dbReference>
<feature type="transmembrane region" description="Helical" evidence="1">
    <location>
        <begin position="7"/>
        <end position="30"/>
    </location>
</feature>
<dbReference type="Proteomes" id="UP000315377">
    <property type="component" value="Chromosome"/>
</dbReference>
<organism evidence="4 6">
    <name type="scientific">Paenibacillus thiaminolyticus</name>
    <name type="common">Bacillus thiaminolyticus</name>
    <dbReference type="NCBI Taxonomy" id="49283"/>
    <lineage>
        <taxon>Bacteria</taxon>
        <taxon>Bacillati</taxon>
        <taxon>Bacillota</taxon>
        <taxon>Bacilli</taxon>
        <taxon>Bacillales</taxon>
        <taxon>Paenibacillaceae</taxon>
        <taxon>Paenibacillus</taxon>
    </lineage>
</organism>
<evidence type="ECO:0000313" key="6">
    <source>
        <dbReference type="Proteomes" id="UP000266177"/>
    </source>
</evidence>
<reference evidence="3 7" key="2">
    <citation type="submission" date="2019-07" db="EMBL/GenBank/DDBJ databases">
        <title>Paenibacillus thiaminolyticus NRRL B-4156.</title>
        <authorList>
            <person name="Hehnly C."/>
            <person name="Zhang L."/>
        </authorList>
    </citation>
    <scope>NUCLEOTIDE SEQUENCE [LARGE SCALE GENOMIC DNA]</scope>
    <source>
        <strain evidence="3 7">NRRL B-4156</strain>
    </source>
</reference>
<evidence type="ECO:0000313" key="3">
    <source>
        <dbReference type="EMBL" id="QDM43568.1"/>
    </source>
</evidence>
<dbReference type="RefSeq" id="WP_087445252.1">
    <property type="nucleotide sequence ID" value="NZ_CABMNB010000047.1"/>
</dbReference>